<proteinExistence type="predicted"/>
<name>A0A2N2E0Z7_9BACT</name>
<evidence type="ECO:0000313" key="1">
    <source>
        <dbReference type="EMBL" id="PKM88415.1"/>
    </source>
</evidence>
<gene>
    <name evidence="1" type="ORF">CVU83_01745</name>
</gene>
<accession>A0A2N2E0Z7</accession>
<evidence type="ECO:0000313" key="2">
    <source>
        <dbReference type="Proteomes" id="UP000233325"/>
    </source>
</evidence>
<sequence>MALKNSTSKSTNSFANIQKCLSTHGAQRMIFDYDQQGKVRALSFGLEIDGKMLGFKLPARLENVSRIMYGCLLCDLGEGVIADKKRDQVYKTAWANIRDWIVAQMAMIDTQMVKFEEVFLPYIVDKNNETLFEKVENKNFLLGDGK</sequence>
<dbReference type="EMBL" id="PHAH01000018">
    <property type="protein sequence ID" value="PKM88415.1"/>
    <property type="molecule type" value="Genomic_DNA"/>
</dbReference>
<comment type="caution">
    <text evidence="1">The sequence shown here is derived from an EMBL/GenBank/DDBJ whole genome shotgun (WGS) entry which is preliminary data.</text>
</comment>
<organism evidence="1 2">
    <name type="scientific">Candidatus Falkowbacteria bacterium HGW-Falkowbacteria-2</name>
    <dbReference type="NCBI Taxonomy" id="2013769"/>
    <lineage>
        <taxon>Bacteria</taxon>
        <taxon>Candidatus Falkowiibacteriota</taxon>
    </lineage>
</organism>
<dbReference type="AlphaFoldDB" id="A0A2N2E0Z7"/>
<reference evidence="1 2" key="1">
    <citation type="journal article" date="2017" name="ISME J.">
        <title>Potential for microbial H2 and metal transformations associated with novel bacteria and archaea in deep terrestrial subsurface sediments.</title>
        <authorList>
            <person name="Hernsdorf A.W."/>
            <person name="Amano Y."/>
            <person name="Miyakawa K."/>
            <person name="Ise K."/>
            <person name="Suzuki Y."/>
            <person name="Anantharaman K."/>
            <person name="Probst A."/>
            <person name="Burstein D."/>
            <person name="Thomas B.C."/>
            <person name="Banfield J.F."/>
        </authorList>
    </citation>
    <scope>NUCLEOTIDE SEQUENCE [LARGE SCALE GENOMIC DNA]</scope>
    <source>
        <strain evidence="1">HGW-Falkowbacteria-2</strain>
    </source>
</reference>
<dbReference type="Proteomes" id="UP000233325">
    <property type="component" value="Unassembled WGS sequence"/>
</dbReference>
<protein>
    <submittedName>
        <fullName evidence="1">Uncharacterized protein</fullName>
    </submittedName>
</protein>